<dbReference type="KEGG" id="rci:RCIX333"/>
<dbReference type="STRING" id="351160.RCIX333"/>
<dbReference type="GO" id="GO:0006096">
    <property type="term" value="P:glycolytic process"/>
    <property type="evidence" value="ECO:0007669"/>
    <property type="project" value="UniProtKB-UniPathway"/>
</dbReference>
<dbReference type="Gene3D" id="2.60.120.10">
    <property type="entry name" value="Jelly Rolls"/>
    <property type="match status" value="1"/>
</dbReference>
<dbReference type="OrthoDB" id="49661at2157"/>
<name>Q0W752_METAR</name>
<dbReference type="GO" id="GO:0005737">
    <property type="term" value="C:cytoplasm"/>
    <property type="evidence" value="ECO:0007669"/>
    <property type="project" value="InterPro"/>
</dbReference>
<reference evidence="8 9" key="1">
    <citation type="journal article" date="2006" name="Science">
        <title>Genome of rice cluster I archaea -- the key methane producers in the rice rhizosphere.</title>
        <authorList>
            <person name="Erkel C."/>
            <person name="Kube M."/>
            <person name="Reinhardt R."/>
            <person name="Liesack W."/>
        </authorList>
    </citation>
    <scope>NUCLEOTIDE SEQUENCE [LARGE SCALE GENOMIC DNA]</scope>
    <source>
        <strain evidence="9">DSM 22066 / NBRC 105507 / MRE50</strain>
    </source>
</reference>
<dbReference type="CDD" id="cd02218">
    <property type="entry name" value="cupin_PGI"/>
    <property type="match status" value="1"/>
</dbReference>
<keyword evidence="9" id="KW-1185">Reference proteome</keyword>
<dbReference type="UniPathway" id="UPA00109">
    <property type="reaction ID" value="UER00181"/>
</dbReference>
<feature type="domain" description="Glucose-6-phosphate isomerase prokaryote" evidence="7">
    <location>
        <begin position="17"/>
        <end position="189"/>
    </location>
</feature>
<evidence type="ECO:0000313" key="8">
    <source>
        <dbReference type="EMBL" id="CAJ35791.1"/>
    </source>
</evidence>
<dbReference type="PATRIC" id="fig|351160.9.peg.2444"/>
<dbReference type="InterPro" id="IPR011051">
    <property type="entry name" value="RmlC_Cupin_sf"/>
</dbReference>
<dbReference type="GeneID" id="5145042"/>
<comment type="pathway">
    <text evidence="1">Carbohydrate degradation; glycolysis; D-glyceraldehyde 3-phosphate and glycerone phosphate from D-glucose: step 2/4.</text>
</comment>
<dbReference type="InterPro" id="IPR010551">
    <property type="entry name" value="G6P_isomerase_prok"/>
</dbReference>
<proteinExistence type="inferred from homology"/>
<keyword evidence="4" id="KW-0312">Gluconeogenesis</keyword>
<dbReference type="GO" id="GO:0006094">
    <property type="term" value="P:gluconeogenesis"/>
    <property type="evidence" value="ECO:0007669"/>
    <property type="project" value="UniProtKB-KW"/>
</dbReference>
<dbReference type="InterPro" id="IPR014710">
    <property type="entry name" value="RmlC-like_jellyroll"/>
</dbReference>
<dbReference type="SUPFAM" id="SSF51182">
    <property type="entry name" value="RmlC-like cupins"/>
    <property type="match status" value="1"/>
</dbReference>
<evidence type="ECO:0000256" key="1">
    <source>
        <dbReference type="ARBA" id="ARBA00004926"/>
    </source>
</evidence>
<dbReference type="AlphaFoldDB" id="Q0W752"/>
<dbReference type="eggNOG" id="arCOG02602">
    <property type="taxonomic scope" value="Archaea"/>
</dbReference>
<evidence type="ECO:0000256" key="3">
    <source>
        <dbReference type="ARBA" id="ARBA00011952"/>
    </source>
</evidence>
<evidence type="ECO:0000256" key="4">
    <source>
        <dbReference type="ARBA" id="ARBA00022432"/>
    </source>
</evidence>
<evidence type="ECO:0000259" key="7">
    <source>
        <dbReference type="Pfam" id="PF06560"/>
    </source>
</evidence>
<protein>
    <recommendedName>
        <fullName evidence="3">glucose-6-phosphate isomerase</fullName>
        <ecNumber evidence="3">5.3.1.9</ecNumber>
    </recommendedName>
</protein>
<comment type="catalytic activity">
    <reaction evidence="6">
        <text>alpha-D-glucose 6-phosphate = beta-D-fructose 6-phosphate</text>
        <dbReference type="Rhea" id="RHEA:11816"/>
        <dbReference type="ChEBI" id="CHEBI:57634"/>
        <dbReference type="ChEBI" id="CHEBI:58225"/>
        <dbReference type="EC" id="5.3.1.9"/>
    </reaction>
</comment>
<dbReference type="GO" id="GO:0004347">
    <property type="term" value="F:glucose-6-phosphate isomerase activity"/>
    <property type="evidence" value="ECO:0007669"/>
    <property type="project" value="UniProtKB-EC"/>
</dbReference>
<comment type="similarity">
    <text evidence="2">Belongs to the archaeal-type GPI family.</text>
</comment>
<dbReference type="RefSeq" id="WP_012036709.1">
    <property type="nucleotide sequence ID" value="NC_009464.1"/>
</dbReference>
<gene>
    <name evidence="8" type="primary">gpi</name>
    <name evidence="8" type="ORF">RCIX333</name>
</gene>
<keyword evidence="8" id="KW-0413">Isomerase</keyword>
<dbReference type="Proteomes" id="UP000000663">
    <property type="component" value="Chromosome"/>
</dbReference>
<accession>Q0W752</accession>
<dbReference type="EC" id="5.3.1.9" evidence="3"/>
<organism evidence="8 9">
    <name type="scientific">Methanocella arvoryzae (strain DSM 22066 / NBRC 105507 / MRE50)</name>
    <dbReference type="NCBI Taxonomy" id="351160"/>
    <lineage>
        <taxon>Archaea</taxon>
        <taxon>Methanobacteriati</taxon>
        <taxon>Methanobacteriota</taxon>
        <taxon>Stenosarchaea group</taxon>
        <taxon>Methanomicrobia</taxon>
        <taxon>Methanocellales</taxon>
        <taxon>Methanocellaceae</taxon>
        <taxon>Methanocella</taxon>
    </lineage>
</organism>
<sequence length="253" mass="29060">MDRTLEFGGKQIEPDVRRLSDMREVIYDIDWLKSAPDEILYYMYRDLAMSRQDRSIILDHGLRYDITVIPPGRLGSEYVKTAGHYHPEIGNTGMTYPEVYEVLHGTAHYLLQRCDEGRIVDVVLIEAHEGDKVIIPPNYGHVTINPSNKELKMANWVSRNFSSIYEPYKKCGGAAYFELAGGKMVRNGRCDHQPDLRYLKPSNIGKVGFAKGREMYGLVRDIEKLGYLNSPGEYQWLWDEVLSDKNRVNAPIL</sequence>
<dbReference type="Pfam" id="PF06560">
    <property type="entry name" value="GPI"/>
    <property type="match status" value="1"/>
</dbReference>
<dbReference type="EMBL" id="AM114193">
    <property type="protein sequence ID" value="CAJ35791.1"/>
    <property type="molecule type" value="Genomic_DNA"/>
</dbReference>
<keyword evidence="5" id="KW-0324">Glycolysis</keyword>
<evidence type="ECO:0000256" key="6">
    <source>
        <dbReference type="ARBA" id="ARBA00029321"/>
    </source>
</evidence>
<evidence type="ECO:0000256" key="2">
    <source>
        <dbReference type="ARBA" id="ARBA00006542"/>
    </source>
</evidence>
<evidence type="ECO:0000313" key="9">
    <source>
        <dbReference type="Proteomes" id="UP000000663"/>
    </source>
</evidence>
<evidence type="ECO:0000256" key="5">
    <source>
        <dbReference type="ARBA" id="ARBA00023152"/>
    </source>
</evidence>